<keyword evidence="1" id="KW-0812">Transmembrane</keyword>
<organism evidence="2 3">
    <name type="scientific">Kribbella hippodromi</name>
    <dbReference type="NCBI Taxonomy" id="434347"/>
    <lineage>
        <taxon>Bacteria</taxon>
        <taxon>Bacillati</taxon>
        <taxon>Actinomycetota</taxon>
        <taxon>Actinomycetes</taxon>
        <taxon>Propionibacteriales</taxon>
        <taxon>Kribbellaceae</taxon>
        <taxon>Kribbella</taxon>
    </lineage>
</organism>
<protein>
    <submittedName>
        <fullName evidence="2">Stage II sporulation protein M</fullName>
    </submittedName>
</protein>
<feature type="transmembrane region" description="Helical" evidence="1">
    <location>
        <begin position="284"/>
        <end position="303"/>
    </location>
</feature>
<keyword evidence="3" id="KW-1185">Reference proteome</keyword>
<dbReference type="Proteomes" id="UP001501705">
    <property type="component" value="Unassembled WGS sequence"/>
</dbReference>
<dbReference type="Pfam" id="PF01944">
    <property type="entry name" value="SpoIIM"/>
    <property type="match status" value="1"/>
</dbReference>
<dbReference type="EMBL" id="BAAAPH010000011">
    <property type="protein sequence ID" value="GAA1577764.1"/>
    <property type="molecule type" value="Genomic_DNA"/>
</dbReference>
<comment type="caution">
    <text evidence="2">The sequence shown here is derived from an EMBL/GenBank/DDBJ whole genome shotgun (WGS) entry which is preliminary data.</text>
</comment>
<feature type="transmembrane region" description="Helical" evidence="1">
    <location>
        <begin position="257"/>
        <end position="278"/>
    </location>
</feature>
<evidence type="ECO:0000313" key="2">
    <source>
        <dbReference type="EMBL" id="GAA1577764.1"/>
    </source>
</evidence>
<evidence type="ECO:0000313" key="3">
    <source>
        <dbReference type="Proteomes" id="UP001501705"/>
    </source>
</evidence>
<sequence length="331" mass="36086">MDVEAFVSVHQPQWDRLAYLTRRQRRLTGAEADELVMLYQRVGTHLAALRAAGADPVSIGRLSGLIADARGAVTGAQAPVWRDISKYFLVSFPAALYASRRWWVVIGLLFYLVAAWTAWRVLAHPEVVDSIATPDQVKQLVDHDFQSYYSDNPAQDFALRVWINNATISAAVLALGILMIPSILILWDNALNLGLSAGLMISHDKGGLFFSLITPHGLLELTAVFIATAAGLRLGWSWVVPGARTRMQALAQTGRATIGMAIGLAAVLLVTGLIEAFVTPFLPAAVRVTIGILAELAFFTYVWTLGRRAYRLGEYGDVDELDREATAPVSA</sequence>
<dbReference type="PANTHER" id="PTHR35337:SF1">
    <property type="entry name" value="SLR1478 PROTEIN"/>
    <property type="match status" value="1"/>
</dbReference>
<keyword evidence="1" id="KW-1133">Transmembrane helix</keyword>
<accession>A0ABP4PFY0</accession>
<name>A0ABP4PFY0_9ACTN</name>
<dbReference type="RefSeq" id="WP_344234899.1">
    <property type="nucleotide sequence ID" value="NZ_BAAAPH010000011.1"/>
</dbReference>
<dbReference type="PANTHER" id="PTHR35337">
    <property type="entry name" value="SLR1478 PROTEIN"/>
    <property type="match status" value="1"/>
</dbReference>
<dbReference type="InterPro" id="IPR002798">
    <property type="entry name" value="SpoIIM-like"/>
</dbReference>
<gene>
    <name evidence="2" type="ORF">GCM10009804_37940</name>
</gene>
<reference evidence="3" key="1">
    <citation type="journal article" date="2019" name="Int. J. Syst. Evol. Microbiol.">
        <title>The Global Catalogue of Microorganisms (GCM) 10K type strain sequencing project: providing services to taxonomists for standard genome sequencing and annotation.</title>
        <authorList>
            <consortium name="The Broad Institute Genomics Platform"/>
            <consortium name="The Broad Institute Genome Sequencing Center for Infectious Disease"/>
            <person name="Wu L."/>
            <person name="Ma J."/>
        </authorList>
    </citation>
    <scope>NUCLEOTIDE SEQUENCE [LARGE SCALE GENOMIC DNA]</scope>
    <source>
        <strain evidence="3">JCM 15572</strain>
    </source>
</reference>
<feature type="transmembrane region" description="Helical" evidence="1">
    <location>
        <begin position="207"/>
        <end position="236"/>
    </location>
</feature>
<feature type="transmembrane region" description="Helical" evidence="1">
    <location>
        <begin position="166"/>
        <end position="187"/>
    </location>
</feature>
<evidence type="ECO:0000256" key="1">
    <source>
        <dbReference type="SAM" id="Phobius"/>
    </source>
</evidence>
<keyword evidence="1" id="KW-0472">Membrane</keyword>
<proteinExistence type="predicted"/>
<feature type="transmembrane region" description="Helical" evidence="1">
    <location>
        <begin position="102"/>
        <end position="122"/>
    </location>
</feature>